<feature type="region of interest" description="Disordered" evidence="1">
    <location>
        <begin position="1"/>
        <end position="37"/>
    </location>
</feature>
<evidence type="ECO:0000256" key="1">
    <source>
        <dbReference type="SAM" id="MobiDB-lite"/>
    </source>
</evidence>
<keyword evidence="3" id="KW-1185">Reference proteome</keyword>
<evidence type="ECO:0000313" key="2">
    <source>
        <dbReference type="EMBL" id="EAA27077.1"/>
    </source>
</evidence>
<dbReference type="Proteomes" id="UP000001805">
    <property type="component" value="Chromosome 6, Linkage Group II"/>
</dbReference>
<dbReference type="RefSeq" id="XP_956313.1">
    <property type="nucleotide sequence ID" value="XM_951220.3"/>
</dbReference>
<name>Q7RX14_NEUCR</name>
<dbReference type="InParanoid" id="Q7RX14"/>
<feature type="compositionally biased region" description="Low complexity" evidence="1">
    <location>
        <begin position="9"/>
        <end position="25"/>
    </location>
</feature>
<gene>
    <name evidence="2" type="ORF">NCU03378</name>
</gene>
<dbReference type="EMBL" id="CM002237">
    <property type="protein sequence ID" value="EAA27077.1"/>
    <property type="molecule type" value="Genomic_DNA"/>
</dbReference>
<dbReference type="STRING" id="367110.Q7RX14"/>
<dbReference type="KEGG" id="ncr:NCU03378"/>
<evidence type="ECO:0000313" key="3">
    <source>
        <dbReference type="Proteomes" id="UP000001805"/>
    </source>
</evidence>
<dbReference type="PaxDb" id="5141-EFNCRP00000002672"/>
<reference evidence="2 3" key="1">
    <citation type="journal article" date="2003" name="Nature">
        <title>The genome sequence of the filamentous fungus Neurospora crassa.</title>
        <authorList>
            <person name="Galagan J.E."/>
            <person name="Calvo S.E."/>
            <person name="Borkovich K.A."/>
            <person name="Selker E.U."/>
            <person name="Read N.D."/>
            <person name="Jaffe D."/>
            <person name="FitzHugh W."/>
            <person name="Ma L.J."/>
            <person name="Smirnov S."/>
            <person name="Purcell S."/>
            <person name="Rehman B."/>
            <person name="Elkins T."/>
            <person name="Engels R."/>
            <person name="Wang S."/>
            <person name="Nielsen C.B."/>
            <person name="Butler J."/>
            <person name="Endrizzi M."/>
            <person name="Qui D."/>
            <person name="Ianakiev P."/>
            <person name="Bell-Pedersen D."/>
            <person name="Nelson M.A."/>
            <person name="Werner-Washburne M."/>
            <person name="Selitrennikoff C.P."/>
            <person name="Kinsey J.A."/>
            <person name="Braun E.L."/>
            <person name="Zelter A."/>
            <person name="Schulte U."/>
            <person name="Kothe G.O."/>
            <person name="Jedd G."/>
            <person name="Mewes W."/>
            <person name="Staben C."/>
            <person name="Marcotte E."/>
            <person name="Greenberg D."/>
            <person name="Roy A."/>
            <person name="Foley K."/>
            <person name="Naylor J."/>
            <person name="Stange-Thomann N."/>
            <person name="Barrett R."/>
            <person name="Gnerre S."/>
            <person name="Kamal M."/>
            <person name="Kamvysselis M."/>
            <person name="Mauceli E."/>
            <person name="Bielke C."/>
            <person name="Rudd S."/>
            <person name="Frishman D."/>
            <person name="Krystofova S."/>
            <person name="Rasmussen C."/>
            <person name="Metzenberg R.L."/>
            <person name="Perkins D.D."/>
            <person name="Kroken S."/>
            <person name="Cogoni C."/>
            <person name="Macino G."/>
            <person name="Catcheside D."/>
            <person name="Li W."/>
            <person name="Pratt R.J."/>
            <person name="Osmani S.A."/>
            <person name="DeSouza C.P."/>
            <person name="Glass L."/>
            <person name="Orbach M.J."/>
            <person name="Berglund J.A."/>
            <person name="Voelker R."/>
            <person name="Yarden O."/>
            <person name="Plamann M."/>
            <person name="Seiler S."/>
            <person name="Dunlap J."/>
            <person name="Radford A."/>
            <person name="Aramayo R."/>
            <person name="Natvig D.O."/>
            <person name="Alex L.A."/>
            <person name="Mannhaupt G."/>
            <person name="Ebbole D.J."/>
            <person name="Freitag M."/>
            <person name="Paulsen I."/>
            <person name="Sachs M.S."/>
            <person name="Lander E.S."/>
            <person name="Nusbaum C."/>
            <person name="Birren B."/>
        </authorList>
    </citation>
    <scope>NUCLEOTIDE SEQUENCE [LARGE SCALE GENOMIC DNA]</scope>
    <source>
        <strain evidence="3">ATCC 24698 / 74-OR23-1A / CBS 708.71 / DSM 1257 / FGSC 987</strain>
    </source>
</reference>
<organism evidence="2 3">
    <name type="scientific">Neurospora crassa (strain ATCC 24698 / 74-OR23-1A / CBS 708.71 / DSM 1257 / FGSC 987)</name>
    <dbReference type="NCBI Taxonomy" id="367110"/>
    <lineage>
        <taxon>Eukaryota</taxon>
        <taxon>Fungi</taxon>
        <taxon>Dikarya</taxon>
        <taxon>Ascomycota</taxon>
        <taxon>Pezizomycotina</taxon>
        <taxon>Sordariomycetes</taxon>
        <taxon>Sordariomycetidae</taxon>
        <taxon>Sordariales</taxon>
        <taxon>Sordariaceae</taxon>
        <taxon>Neurospora</taxon>
    </lineage>
</organism>
<protein>
    <submittedName>
        <fullName evidence="2">TOL</fullName>
    </submittedName>
</protein>
<sequence length="451" mass="50484">MDLTGVTVESSRSAETSPPSSAPPEVNKPNSQSPRPSALPPYFSSYEVYIEHCVAKVGREEIAETAFDRLCASCTAAFKKIHESPVDDMGLIKAPFCSVSEFLRSAAEANCHVCHWLMADILRRRESTPTSFDAQSLESGVDWLERGDAALTLEKWFRSLCINVVKDDGTQGNLTWVEIEDEDEDYSRVRGLPTALTTTGDASWIQALKWIENCRSHPLCGPVQIANAQDKWPARLVAVGSVGDPQVRICETSRLGFVEKSYMTLSHCWGKNGVPTRLMEENYARTNPFGPITFGGSIKLRSPVLRANITAFSDKSDEYFLKSGDDCNLDALELKYIRLNFRRAGYFYIDSFGWNKESLFKDIESWFAEKVGDSLEKRMDYLEKDPYVNGPPLNTDLENRYLAESGRDLLPEISRFLKAIARVAKHNKANGTPDPVLGFGEGNGYYTYEIV</sequence>
<dbReference type="AlphaFoldDB" id="Q7RX14"/>
<dbReference type="GeneID" id="3872460"/>
<proteinExistence type="predicted"/>
<dbReference type="OrthoDB" id="5347061at2759"/>
<accession>Q7RX14</accession>
<dbReference type="HOGENOM" id="CLU_607047_0_0_1"/>
<dbReference type="VEuPathDB" id="FungiDB:NCU03378"/>